<evidence type="ECO:0000313" key="2">
    <source>
        <dbReference type="EMBL" id="KAJ7303255.1"/>
    </source>
</evidence>
<feature type="region of interest" description="Disordered" evidence="1">
    <location>
        <begin position="126"/>
        <end position="159"/>
    </location>
</feature>
<keyword evidence="3" id="KW-1185">Reference proteome</keyword>
<name>A0A9Q1APX0_9SAUR</name>
<feature type="compositionally biased region" description="Polar residues" evidence="1">
    <location>
        <begin position="145"/>
        <end position="159"/>
    </location>
</feature>
<dbReference type="EMBL" id="JAPFRF010000024">
    <property type="protein sequence ID" value="KAJ7303255.1"/>
    <property type="molecule type" value="Genomic_DNA"/>
</dbReference>
<organism evidence="2 3">
    <name type="scientific">Phrynocephalus forsythii</name>
    <dbReference type="NCBI Taxonomy" id="171643"/>
    <lineage>
        <taxon>Eukaryota</taxon>
        <taxon>Metazoa</taxon>
        <taxon>Chordata</taxon>
        <taxon>Craniata</taxon>
        <taxon>Vertebrata</taxon>
        <taxon>Euteleostomi</taxon>
        <taxon>Lepidosauria</taxon>
        <taxon>Squamata</taxon>
        <taxon>Bifurcata</taxon>
        <taxon>Unidentata</taxon>
        <taxon>Episquamata</taxon>
        <taxon>Toxicofera</taxon>
        <taxon>Iguania</taxon>
        <taxon>Acrodonta</taxon>
        <taxon>Agamidae</taxon>
        <taxon>Agaminae</taxon>
        <taxon>Phrynocephalus</taxon>
    </lineage>
</organism>
<dbReference type="Proteomes" id="UP001142489">
    <property type="component" value="Unassembled WGS sequence"/>
</dbReference>
<protein>
    <submittedName>
        <fullName evidence="2">Uncharacterized protein</fullName>
    </submittedName>
</protein>
<evidence type="ECO:0000313" key="3">
    <source>
        <dbReference type="Proteomes" id="UP001142489"/>
    </source>
</evidence>
<proteinExistence type="predicted"/>
<dbReference type="AlphaFoldDB" id="A0A9Q1APX0"/>
<reference evidence="2" key="1">
    <citation type="journal article" date="2023" name="DNA Res.">
        <title>Chromosome-level genome assembly of Phrynocephalus forsythii using third-generation DNA sequencing and Hi-C analysis.</title>
        <authorList>
            <person name="Qi Y."/>
            <person name="Zhao W."/>
            <person name="Zhao Y."/>
            <person name="Niu C."/>
            <person name="Cao S."/>
            <person name="Zhang Y."/>
        </authorList>
    </citation>
    <scope>NUCLEOTIDE SEQUENCE</scope>
    <source>
        <tissue evidence="2">Muscle</tissue>
    </source>
</reference>
<feature type="region of interest" description="Disordered" evidence="1">
    <location>
        <begin position="36"/>
        <end position="68"/>
    </location>
</feature>
<comment type="caution">
    <text evidence="2">The sequence shown here is derived from an EMBL/GenBank/DDBJ whole genome shotgun (WGS) entry which is preliminary data.</text>
</comment>
<accession>A0A9Q1APX0</accession>
<sequence>MAAEQSDRSPLDLHYQAGLDRGVNSAVKMDNVEPTSLKAEAEWERPGESPNVAQSRAEGHNLEWRGPQHIKQEPEDGLMSHRWETQWQQFLGGVQSPRPGWGTRQLPGATLWGDVRVPMTHFEGVAAASAQQPTERQFPPPLTSGFDQTTQTASRSHRR</sequence>
<evidence type="ECO:0000256" key="1">
    <source>
        <dbReference type="SAM" id="MobiDB-lite"/>
    </source>
</evidence>
<gene>
    <name evidence="2" type="ORF">JRQ81_012192</name>
</gene>